<dbReference type="HOGENOM" id="CLU_1537093_0_0_7"/>
<accession>Q6MQV8</accession>
<name>Q6MQV8_BDEBA</name>
<evidence type="ECO:0000313" key="2">
    <source>
        <dbReference type="EMBL" id="CAE78000.1"/>
    </source>
</evidence>
<organism evidence="2 3">
    <name type="scientific">Bdellovibrio bacteriovorus (strain ATCC 15356 / DSM 50701 / NCIMB 9529 / HD100)</name>
    <dbReference type="NCBI Taxonomy" id="264462"/>
    <lineage>
        <taxon>Bacteria</taxon>
        <taxon>Pseudomonadati</taxon>
        <taxon>Bdellovibrionota</taxon>
        <taxon>Bdellovibrionia</taxon>
        <taxon>Bdellovibrionales</taxon>
        <taxon>Pseudobdellovibrionaceae</taxon>
        <taxon>Bdellovibrio</taxon>
    </lineage>
</organism>
<proteinExistence type="predicted"/>
<protein>
    <submittedName>
        <fullName evidence="2">Uncharacterized protein</fullName>
    </submittedName>
</protein>
<evidence type="ECO:0000256" key="1">
    <source>
        <dbReference type="SAM" id="Phobius"/>
    </source>
</evidence>
<keyword evidence="3" id="KW-1185">Reference proteome</keyword>
<dbReference type="eggNOG" id="ENOG50319AM">
    <property type="taxonomic scope" value="Bacteria"/>
</dbReference>
<keyword evidence="1" id="KW-0472">Membrane</keyword>
<dbReference type="KEGG" id="bba:Bd0346"/>
<feature type="transmembrane region" description="Helical" evidence="1">
    <location>
        <begin position="139"/>
        <end position="161"/>
    </location>
</feature>
<dbReference type="STRING" id="264462.Bd0346"/>
<evidence type="ECO:0000313" key="3">
    <source>
        <dbReference type="Proteomes" id="UP000008080"/>
    </source>
</evidence>
<keyword evidence="1" id="KW-0812">Transmembrane</keyword>
<dbReference type="AlphaFoldDB" id="Q6MQV8"/>
<feature type="transmembrane region" description="Helical" evidence="1">
    <location>
        <begin position="173"/>
        <end position="192"/>
    </location>
</feature>
<reference evidence="2 3" key="1">
    <citation type="journal article" date="2004" name="Science">
        <title>A predator unmasked: life cycle of Bdellovibrio bacteriovorus from a genomic perspective.</title>
        <authorList>
            <person name="Rendulic S."/>
            <person name="Jagtap P."/>
            <person name="Rosinus A."/>
            <person name="Eppinger M."/>
            <person name="Baar C."/>
            <person name="Lanz C."/>
            <person name="Keller H."/>
            <person name="Lambert C."/>
            <person name="Evans K.J."/>
            <person name="Goesmann A."/>
            <person name="Meyer F."/>
            <person name="Sockett R.E."/>
            <person name="Schuster S.C."/>
        </authorList>
    </citation>
    <scope>NUCLEOTIDE SEQUENCE [LARGE SCALE GENOMIC DNA]</scope>
    <source>
        <strain evidence="3">ATCC 15356 / DSM 50701 / NCIMB 9529 / HD100</strain>
    </source>
</reference>
<dbReference type="Proteomes" id="UP000008080">
    <property type="component" value="Chromosome"/>
</dbReference>
<dbReference type="EMBL" id="BX842646">
    <property type="protein sequence ID" value="CAE78000.1"/>
    <property type="molecule type" value="Genomic_DNA"/>
</dbReference>
<keyword evidence="1" id="KW-1133">Transmembrane helix</keyword>
<sequence>MKIVRTPTGYCWHSLKGLCYEKGTSMETAVFRKPLSDIPLNQEAESYLKEIIQNLPQDLSPDRAGYYSLETEELLTKDAAERLAQHLKTCDKPVSFEDLRSGWNAILVDYHRHNNWNYPVQAQKPVKELTEDQKTARELWPYIWVMIQSMIILKTAVYYFGITGSADPSTSNTVMLVLAILTSFGTLGFFAWRKSRK</sequence>
<gene>
    <name evidence="2" type="ordered locus">Bd0346</name>
</gene>